<evidence type="ECO:0000256" key="5">
    <source>
        <dbReference type="ARBA" id="ARBA00022989"/>
    </source>
</evidence>
<feature type="transmembrane region" description="Helical" evidence="7">
    <location>
        <begin position="62"/>
        <end position="82"/>
    </location>
</feature>
<dbReference type="Gene3D" id="1.10.3720.10">
    <property type="entry name" value="MetI-like"/>
    <property type="match status" value="2"/>
</dbReference>
<feature type="transmembrane region" description="Helical" evidence="7">
    <location>
        <begin position="442"/>
        <end position="459"/>
    </location>
</feature>
<evidence type="ECO:0000259" key="8">
    <source>
        <dbReference type="PROSITE" id="PS50928"/>
    </source>
</evidence>
<sequence length="521" mass="57200">MTLLLSWAVPQWSLWQHLSEHVLWDYISTTLLLGFGVGIGSLTLGGAAAWCIARYRFVGHGVLSWLLLLPLAMPAYIIAYTYTGMLDVAGPVQAALRNLTGWQLGGYWFPDIRSLSGAVIMLSLVLYPYVYLLARNAFADQAASLAEVSRSLGLSQWQTFWRVTVPLARPALLAGTALAMMEAFADYGTVQYFGLNTFTTGIFRTWFGMGNTWGAAQLSSLLGVFVLLLLLWERHSRRHLTVYQSRATGRKVAPLVLSGWRGVGVACLCALLPAVGFLIPAVQLASWVWQSHQQWQWQDFTTLALNSVMLALASAMLIVTLALALAYGRRLFATKVYRAQLQLTVLGYALPGTVLAVGALLPLGMADRGINHIWRYVTGDTVGLVLSGTLFALILVYTVRFITVAFHNVDTGLNRITPDMDRAARSLGHGPLSVLRRIHLPLLRNSVLAALLLVFVDVLKELPATLILRPFNFNTLAVKAYELASDERLTQAALPALTIVLVGLVPVVLLTRAMKPSKENR</sequence>
<dbReference type="EMBL" id="JAJEWP010000001">
    <property type="protein sequence ID" value="MCC2615204.1"/>
    <property type="molecule type" value="Genomic_DNA"/>
</dbReference>
<dbReference type="PANTHER" id="PTHR30183:SF2">
    <property type="entry name" value="IRON UTILIZATION PROTEIN"/>
    <property type="match status" value="1"/>
</dbReference>
<keyword evidence="10" id="KW-1185">Reference proteome</keyword>
<evidence type="ECO:0000256" key="3">
    <source>
        <dbReference type="ARBA" id="ARBA00022475"/>
    </source>
</evidence>
<keyword evidence="6 7" id="KW-0472">Membrane</keyword>
<keyword evidence="4 7" id="KW-0812">Transmembrane</keyword>
<feature type="transmembrane region" description="Helical" evidence="7">
    <location>
        <begin position="492"/>
        <end position="511"/>
    </location>
</feature>
<feature type="transmembrane region" description="Helical" evidence="7">
    <location>
        <begin position="115"/>
        <end position="134"/>
    </location>
</feature>
<comment type="similarity">
    <text evidence="7">Belongs to the binding-protein-dependent transport system permease family.</text>
</comment>
<dbReference type="Proteomes" id="UP001520878">
    <property type="component" value="Unassembled WGS sequence"/>
</dbReference>
<feature type="domain" description="ABC transmembrane type-1" evidence="8">
    <location>
        <begin position="27"/>
        <end position="234"/>
    </location>
</feature>
<proteinExistence type="inferred from homology"/>
<feature type="domain" description="ABC transmembrane type-1" evidence="8">
    <location>
        <begin position="304"/>
        <end position="510"/>
    </location>
</feature>
<evidence type="ECO:0000313" key="10">
    <source>
        <dbReference type="Proteomes" id="UP001520878"/>
    </source>
</evidence>
<dbReference type="CDD" id="cd06261">
    <property type="entry name" value="TM_PBP2"/>
    <property type="match status" value="2"/>
</dbReference>
<name>A0ABS8G682_9ALTE</name>
<evidence type="ECO:0000256" key="4">
    <source>
        <dbReference type="ARBA" id="ARBA00022692"/>
    </source>
</evidence>
<keyword evidence="5 7" id="KW-1133">Transmembrane helix</keyword>
<feature type="transmembrane region" description="Helical" evidence="7">
    <location>
        <begin position="26"/>
        <end position="50"/>
    </location>
</feature>
<feature type="transmembrane region" description="Helical" evidence="7">
    <location>
        <begin position="303"/>
        <end position="327"/>
    </location>
</feature>
<feature type="transmembrane region" description="Helical" evidence="7">
    <location>
        <begin position="252"/>
        <end position="283"/>
    </location>
</feature>
<evidence type="ECO:0000256" key="7">
    <source>
        <dbReference type="RuleBase" id="RU363032"/>
    </source>
</evidence>
<gene>
    <name evidence="9" type="ORF">LJ739_02970</name>
</gene>
<evidence type="ECO:0000256" key="6">
    <source>
        <dbReference type="ARBA" id="ARBA00023136"/>
    </source>
</evidence>
<dbReference type="InterPro" id="IPR035906">
    <property type="entry name" value="MetI-like_sf"/>
</dbReference>
<reference evidence="9 10" key="1">
    <citation type="submission" date="2021-10" db="EMBL/GenBank/DDBJ databases">
        <title>Draft genome of Aestuariibacter halophilus JC2043.</title>
        <authorList>
            <person name="Emsley S.A."/>
            <person name="Pfannmuller K.M."/>
            <person name="Ushijima B."/>
            <person name="Saw J.H."/>
            <person name="Videau P."/>
        </authorList>
    </citation>
    <scope>NUCLEOTIDE SEQUENCE [LARGE SCALE GENOMIC DNA]</scope>
    <source>
        <strain evidence="9 10">JC2043</strain>
    </source>
</reference>
<protein>
    <submittedName>
        <fullName evidence="9">Iron ABC transporter permease</fullName>
    </submittedName>
</protein>
<keyword evidence="2 7" id="KW-0813">Transport</keyword>
<dbReference type="PANTHER" id="PTHR30183">
    <property type="entry name" value="MOLYBDENUM TRANSPORT SYSTEM PERMEASE PROTEIN MODB"/>
    <property type="match status" value="1"/>
</dbReference>
<evidence type="ECO:0000313" key="9">
    <source>
        <dbReference type="EMBL" id="MCC2615204.1"/>
    </source>
</evidence>
<dbReference type="PROSITE" id="PS50928">
    <property type="entry name" value="ABC_TM1"/>
    <property type="match status" value="2"/>
</dbReference>
<dbReference type="InterPro" id="IPR000515">
    <property type="entry name" value="MetI-like"/>
</dbReference>
<feature type="transmembrane region" description="Helical" evidence="7">
    <location>
        <begin position="171"/>
        <end position="193"/>
    </location>
</feature>
<evidence type="ECO:0000256" key="1">
    <source>
        <dbReference type="ARBA" id="ARBA00004651"/>
    </source>
</evidence>
<keyword evidence="3" id="KW-1003">Cell membrane</keyword>
<feature type="transmembrane region" description="Helical" evidence="7">
    <location>
        <begin position="213"/>
        <end position="232"/>
    </location>
</feature>
<accession>A0ABS8G682</accession>
<feature type="transmembrane region" description="Helical" evidence="7">
    <location>
        <begin position="381"/>
        <end position="406"/>
    </location>
</feature>
<feature type="transmembrane region" description="Helical" evidence="7">
    <location>
        <begin position="339"/>
        <end position="361"/>
    </location>
</feature>
<dbReference type="Pfam" id="PF00528">
    <property type="entry name" value="BPD_transp_1"/>
    <property type="match status" value="2"/>
</dbReference>
<evidence type="ECO:0000256" key="2">
    <source>
        <dbReference type="ARBA" id="ARBA00022448"/>
    </source>
</evidence>
<comment type="subcellular location">
    <subcellularLocation>
        <location evidence="1 7">Cell membrane</location>
        <topology evidence="1 7">Multi-pass membrane protein</topology>
    </subcellularLocation>
</comment>
<dbReference type="SUPFAM" id="SSF161098">
    <property type="entry name" value="MetI-like"/>
    <property type="match status" value="2"/>
</dbReference>
<organism evidence="9 10">
    <name type="scientific">Fluctibacter halophilus</name>
    <dbReference type="NCBI Taxonomy" id="226011"/>
    <lineage>
        <taxon>Bacteria</taxon>
        <taxon>Pseudomonadati</taxon>
        <taxon>Pseudomonadota</taxon>
        <taxon>Gammaproteobacteria</taxon>
        <taxon>Alteromonadales</taxon>
        <taxon>Alteromonadaceae</taxon>
        <taxon>Fluctibacter</taxon>
    </lineage>
</organism>
<comment type="caution">
    <text evidence="9">The sequence shown here is derived from an EMBL/GenBank/DDBJ whole genome shotgun (WGS) entry which is preliminary data.</text>
</comment>